<feature type="domain" description="DNA-dependent protein kinase catalytic subunit CC3" evidence="2">
    <location>
        <begin position="1346"/>
        <end position="1694"/>
    </location>
</feature>
<dbReference type="SUPFAM" id="SSF48371">
    <property type="entry name" value="ARM repeat"/>
    <property type="match status" value="1"/>
</dbReference>
<dbReference type="EMBL" id="CAVLEF010000081">
    <property type="protein sequence ID" value="CAK1550295.1"/>
    <property type="molecule type" value="Genomic_DNA"/>
</dbReference>
<accession>A0AAV1JLV5</accession>
<dbReference type="GO" id="GO:0005634">
    <property type="term" value="C:nucleus"/>
    <property type="evidence" value="ECO:0007669"/>
    <property type="project" value="InterPro"/>
</dbReference>
<reference evidence="3 4" key="1">
    <citation type="submission" date="2023-11" db="EMBL/GenBank/DDBJ databases">
        <authorList>
            <person name="Okamura Y."/>
        </authorList>
    </citation>
    <scope>NUCLEOTIDE SEQUENCE [LARGE SCALE GENOMIC DNA]</scope>
</reference>
<evidence type="ECO:0000256" key="1">
    <source>
        <dbReference type="SAM" id="Coils"/>
    </source>
</evidence>
<dbReference type="InterPro" id="IPR012582">
    <property type="entry name" value="DNAPKcs_CC3"/>
</dbReference>
<evidence type="ECO:0000313" key="4">
    <source>
        <dbReference type="Proteomes" id="UP001497472"/>
    </source>
</evidence>
<dbReference type="GO" id="GO:0006303">
    <property type="term" value="P:double-strand break repair via nonhomologous end joining"/>
    <property type="evidence" value="ECO:0007669"/>
    <property type="project" value="InterPro"/>
</dbReference>
<dbReference type="Pfam" id="PF08163">
    <property type="entry name" value="DNAPKcs_CC3"/>
    <property type="match status" value="1"/>
</dbReference>
<keyword evidence="4" id="KW-1185">Reference proteome</keyword>
<dbReference type="SMART" id="SM01344">
    <property type="entry name" value="NUC194"/>
    <property type="match status" value="1"/>
</dbReference>
<organism evidence="3 4">
    <name type="scientific">Leptosia nina</name>
    <dbReference type="NCBI Taxonomy" id="320188"/>
    <lineage>
        <taxon>Eukaryota</taxon>
        <taxon>Metazoa</taxon>
        <taxon>Ecdysozoa</taxon>
        <taxon>Arthropoda</taxon>
        <taxon>Hexapoda</taxon>
        <taxon>Insecta</taxon>
        <taxon>Pterygota</taxon>
        <taxon>Neoptera</taxon>
        <taxon>Endopterygota</taxon>
        <taxon>Lepidoptera</taxon>
        <taxon>Glossata</taxon>
        <taxon>Ditrysia</taxon>
        <taxon>Papilionoidea</taxon>
        <taxon>Pieridae</taxon>
        <taxon>Pierinae</taxon>
        <taxon>Leptosia</taxon>
    </lineage>
</organism>
<name>A0AAV1JLV5_9NEOP</name>
<protein>
    <recommendedName>
        <fullName evidence="2">DNA-dependent protein kinase catalytic subunit CC3 domain-containing protein</fullName>
    </recommendedName>
</protein>
<keyword evidence="1" id="KW-0175">Coiled coil</keyword>
<proteinExistence type="predicted"/>
<dbReference type="Proteomes" id="UP001497472">
    <property type="component" value="Unassembled WGS sequence"/>
</dbReference>
<evidence type="ECO:0000259" key="2">
    <source>
        <dbReference type="SMART" id="SM01344"/>
    </source>
</evidence>
<gene>
    <name evidence="3" type="ORF">LNINA_LOCUS9530</name>
</gene>
<dbReference type="InterPro" id="IPR016024">
    <property type="entry name" value="ARM-type_fold"/>
</dbReference>
<evidence type="ECO:0000313" key="3">
    <source>
        <dbReference type="EMBL" id="CAK1550295.1"/>
    </source>
</evidence>
<comment type="caution">
    <text evidence="3">The sequence shown here is derived from an EMBL/GenBank/DDBJ whole genome shotgun (WGS) entry which is preliminary data.</text>
</comment>
<feature type="coiled-coil region" evidence="1">
    <location>
        <begin position="766"/>
        <end position="793"/>
    </location>
</feature>
<sequence length="2480" mass="278782">MDTWKEVLDNFTNSESCDAFKKTLVSARRVLNEDLADFEIEWFLDTLLEQPVQLIKTLQLRRSDSTWVECLADALALLAHLLEKFHSHIHKYYHQIVQVCVSGFDGLCRQRSLSCLLQVSRHSSVPALHVRHFFAVFQNSSVCRAPLALLLGSICLNQPHAISEHAHALWRVLLNMLDDSKLTGTVRSAVLSSACSVLTRFGRELPSADVLAVYPHLRAALYQPRCHAACLLILCEHAALFRERVSADVELRVKLMQSVAEEKVERAEMAQQALVVIYEQVAIVYAKEARHIEKVIHSELLKHAMKAGLRQAVALRALHVLGHPLGILHYANLPALEYSLRSGYPHHEDVSVIALCIENGAWGASEMVRAWLSRQEALWAGGDKKLARAVLRAPSNLKQCTARTLVSESCRSEKTQRCQAIWREIAQSEPSEDFNAESNAGTINELLDYIGKSALDVLRAYSVSEFREDGCEATSALSEFLFCVLNEAGGPPTTYLAAELADVLVQGAERYPVLLPPALSACCLATEVPTSRFLLSLRIEDVNDEHIQWRCCETLVRCRGPPPRSELIPLTLGAVQVVLSNARASATLQLDCVRTTDAILRTHLEGLDKTLLHQVCIRIQALKARYQVRDRTERELQRAVLLFMGRHVACCENIVEDIALEEESLILTDLRELLSVPGPCGAISLSPALLEIGQVSSPARDDAQAIVTWLSNKLSSSGFPCGVVWWAARAGADLTPLTSSLRLSILPQFLNCIYRERDASTRKLMLALLSQAVSQEQSEVNELRATLLQLLLKTQRLHTEGSDHVGVELVELCLNILRDDNVACADMLPVLLLRSLSEWWGPGSGAVAQLFAERLSLYTLDRIIELSKLSLATVTPSYAIRPSNRLLFHLLSSIATHMKKDVLDIILDAMNDSSISRVLGVINECVVLSDDATISSKVWLARGSLVPERIFALDLENLTECTMNVVLHFISLNAQVAMEKYEDTIDFFCSLIERVPMKSVDVVQIYISVIVKTIGTKEEQKDAQTQLFVALDRWISNLKLNEVTDSLEKGQFLSQHWMLVRGLRKMLDAFDVWNVGGQNLMGAMGGVRCWFTAAFALRVEHGDFFAQSAYLRDVVYVAFLALSLKEREDIFNDDSDSWQWLMSRLQNKIAKYLSPNERVFLFVNEHGANRSLLTFLDQIWPVFETVSTLEDQISLVAEVLEEESQIIKEENWDEGSVAVEWATKMVHSIGTPLHHRLRLFTSLPPHTMQQCATALVAETCAGVRLGELDSRGSAVLRALLVAVERSRRPTTALLDIIALIADDDSSPEWCGNAMERSTRAIALRFEEIGASRIRELIGLAYERSWEARTLGICHRLLMPLLRSSSPALCEELYSSWLEKLLSVLRHRPRALTPNRVISRCLLDYVRALTLLTLVFDKLPRGNIERSNSVLYSALAQPPPFHLVREVCKYCVALRKDMVAPSDSDDKMQELYRMFQCANFNCLCAALRCRAGVSSLFNVVLDVSVWEHLVDKQDLKLPLKPTRRVIRRPDKSPDMESTPSTSSTLNTVKSRIFLTTLTDNPLMYDLHEEEHETESDLEKWSESPSDTGAIYSHDCSSPLTALVLHILSRDLPSEIYLRPLGDVLTGSYHQNLKWLVAQVVCNIGDQLAPLRNALFASVLDTLEDGLLNQMHLHIIDTVLGWDDAHAQSSAIDVEQLKCLATALIHTAVELGTLTPNYLLEVMERLLHKHLQNVTLQDTCFRKYFEDTSWKRLRCVTVIKRVSRCGVRVERLAAALVHLINNKEQHQTTNNTERQRSNSNSDVRALRDVAQSLGAALAVELGPEAKRLRVRVTQELRRLDAGGYLTLLSSAAQLYPSIVDEAQVRNVINMLTKIVGREKRKCTQIIFAFVKRTNEKYGEHVDKQIREQIADMFDLVLEVLPFETDALSIDLVSRMRDMSKSDDCAEPPAKKRATEYIQESLVLSAWNSTDVDQSLMRVLRRASAALTNSNPKVSSCAFQTLANMLSTLNSFTRLSESIALASGLGQPNHARGSWVALQLFLTQVVEARDKCEQSALQAMLNMAQGSEALSGALFCAIGASMLGQGLQQHLVRDVAKNVMLDTRAAPAMLQLLHTLVLGTVDDDVLECVERVWTPRDAILRDLRLRMRLSKNTHFTLGNTIISEINTTFQPSDINEFSIQEMSACFGWLSDWEHWGEWGKWDHDNREHVKLPSLWTSLDRFKQEIEQYKGDCKWLREMWAACDQDSGSSGLHLLLLEVDLWPSDAFALSAISEIHEWRKNQEDLGTATIYPDRYCLAEWAARLMLRSVRLESSEDCNSQEKKSLRNDIVAWCSRANGTGQGGGRPTSLRVALHQEVLQCCKLLPEVYESETLRWIEQKVTAQRGLALIQTDVQQLNSTLEFAERCWREFEAISPPEDALRVAHLVLQLRGDTHCINNESVEEVIQKVKQYHRTIKNEGEEKKEGVNLCSLLLTAGRTFRLHIH</sequence>